<proteinExistence type="predicted"/>
<dbReference type="EMBL" id="LT994651">
    <property type="protein sequence ID" value="SPN78804.1"/>
    <property type="molecule type" value="Genomic_DNA"/>
</dbReference>
<name>A0A2R8FCR6_9VIRU</name>
<dbReference type="Proteomes" id="UP000273054">
    <property type="component" value="Segment"/>
</dbReference>
<organism evidence="1">
    <name type="scientific">Brazilian cedratvirus IHUMI</name>
    <dbReference type="NCBI Taxonomy" id="2126980"/>
    <lineage>
        <taxon>Viruses</taxon>
        <taxon>Pithoviruses</taxon>
        <taxon>Orthocedratvirinae</taxon>
        <taxon>Alphacedratvirus</taxon>
        <taxon>Alphacedratvirus brasiliense</taxon>
    </lineage>
</organism>
<gene>
    <name evidence="1" type="ORF">BRZCDTV_9</name>
</gene>
<accession>A0A2R8FCR6</accession>
<keyword evidence="2" id="KW-1185">Reference proteome</keyword>
<sequence length="419" mass="48383">MKSAFTSLRDLASLRDLSTLRDLCYFALPEEQHALLKELCLPIPDWDYYYNIVNRDFPISREYFMLPLTQGRKCCQLSRFVEVYSKFKLIPESVHPKFGVYEPFAALEEAVLRNDVQMALYYFSLLSPSQKPRIRNFYWKAKKIFGKDTKFRMAALEAVWSLYFDSLEGFPDLVEEWQRHTDQVCRGLTKLDLSVYDNEKKKCKALRYLVSQGNQEAFSTLFDEDDCPVMSHTFLPSILASGNKGRVEVYSAVTNRRGRITERECGDWVDQGVNIAKKETSDCKYYSPLLASVIKGGNPSLFIEYAEAPFGGPVSFHQDLLQGMRERNNPLGFYRIMELVQGEREAKVLYPDMDINLLYIQRHRVSAVLIRDTILANPGHLPFIKHIKQAYPKANSLWKELSAHLDGEVYPLSVKLLAE</sequence>
<evidence type="ECO:0000313" key="2">
    <source>
        <dbReference type="Proteomes" id="UP000273054"/>
    </source>
</evidence>
<reference evidence="1" key="1">
    <citation type="submission" date="2018-03" db="EMBL/GenBank/DDBJ databases">
        <authorList>
            <consortium name="Urmite Genomes"/>
        </authorList>
    </citation>
    <scope>NUCLEOTIDE SEQUENCE [LARGE SCALE GENOMIC DNA]</scope>
    <source>
        <strain evidence="1">IHUMI-27.7</strain>
    </source>
</reference>
<evidence type="ECO:0000313" key="1">
    <source>
        <dbReference type="EMBL" id="SPN78804.1"/>
    </source>
</evidence>
<protein>
    <submittedName>
        <fullName evidence="1">Uncharacterized protein</fullName>
    </submittedName>
</protein>